<dbReference type="GO" id="GO:0005432">
    <property type="term" value="F:calcium:sodium antiporter activity"/>
    <property type="evidence" value="ECO:0007669"/>
    <property type="project" value="InterPro"/>
</dbReference>
<sequence>MSFRCETDYMWLPAFGEDEKNWPNGLRIFLYVLGLFYCFLGVAVVSDVFMNAIERITSQKKRVKLKSTGKIVTQTVWNDTMANLTLMALGSSAPEILLSVIEIMSNEMYIGDLGSGTVVGSAAFNLLVISAVCVCAIPDGEVRYIKDTQVYCVTATFSILAYVWLLLILMVISPDICELWEAVVTFLLFPVLLAIAFAADKGWFTAGGDDDNHQNENFHGAIPSDVTKEELAEIEQSIREEYNHKISDDQLVRVIQHMYIGKPSRAFYRHAAMEGIVGGKKADFGAHSVPVNFVTAPHNTADELSKGKLVEVGFATDRYAFLESCHMAKLQLMRCGLPDREVTVQVTSREGTAKANSDFKPVDETVTFAPGETVKDFFVEIIDDAAYEEDEEFYLDLSHPKLDGMEHPPDVKVRVRPGLATVTVVIVDDDEPGKLRFQHEQVEVKEREEETTLRIIVERYNGATGPIECRYYTEDNSAIAGYDYVEASGTLVFDHTVQTATIEITIKPKGRYENTSSFNVYLVEPSGGASFDRSTDGGSASCICHVVIKADDERKAALDRIASQINWNKHALGYSNWKEQFRAAVFLSRDDDDDDDEEEGRGGRSCMDVAIHFIGMPWKLLFAFIPPVDYCNGWCCFFVALGMIAVLTAVIGDLANLVGCTLNIGPEITAITFVALGTSLPDTFASKTAATLDPYADASIGNVTGSNSVNVFLGLGMPWTIGAIYWQTMSTSSATFSSWLSKLQAGGKYFDIRSSIVGYNNLETAVFVTPAGSLWFNLLVFSCNAICAIMLLYLRRRTFGGELGGPRRWQLASAAFLVFQWCVYIGASSAWVVLETE</sequence>
<feature type="transmembrane region" description="Helical" evidence="18">
    <location>
        <begin position="28"/>
        <end position="50"/>
    </location>
</feature>
<evidence type="ECO:0000259" key="19">
    <source>
        <dbReference type="SMART" id="SM00237"/>
    </source>
</evidence>
<comment type="subcellular location">
    <subcellularLocation>
        <location evidence="1">Cell membrane</location>
        <topology evidence="1">Multi-pass membrane protein</topology>
    </subcellularLocation>
</comment>
<dbReference type="GO" id="GO:0007154">
    <property type="term" value="P:cell communication"/>
    <property type="evidence" value="ECO:0007669"/>
    <property type="project" value="InterPro"/>
</dbReference>
<evidence type="ECO:0000256" key="8">
    <source>
        <dbReference type="ARBA" id="ARBA00022737"/>
    </source>
</evidence>
<evidence type="ECO:0000313" key="21">
    <source>
        <dbReference type="Proteomes" id="UP000649617"/>
    </source>
</evidence>
<dbReference type="InterPro" id="IPR003644">
    <property type="entry name" value="Calx_beta"/>
</dbReference>
<dbReference type="AlphaFoldDB" id="A0A812RN83"/>
<evidence type="ECO:0000256" key="6">
    <source>
        <dbReference type="ARBA" id="ARBA00022723"/>
    </source>
</evidence>
<dbReference type="Gene3D" id="1.20.1420.30">
    <property type="entry name" value="NCX, central ion-binding region"/>
    <property type="match status" value="2"/>
</dbReference>
<accession>A0A812RN83</accession>
<evidence type="ECO:0000256" key="12">
    <source>
        <dbReference type="ARBA" id="ARBA00023053"/>
    </source>
</evidence>
<feature type="transmembrane region" description="Helical" evidence="18">
    <location>
        <begin position="814"/>
        <end position="834"/>
    </location>
</feature>
<evidence type="ECO:0000313" key="20">
    <source>
        <dbReference type="EMBL" id="CAE7449262.1"/>
    </source>
</evidence>
<keyword evidence="16" id="KW-0739">Sodium transport</keyword>
<keyword evidence="21" id="KW-1185">Reference proteome</keyword>
<dbReference type="SUPFAM" id="SSF141072">
    <property type="entry name" value="CalX-like"/>
    <property type="match status" value="2"/>
</dbReference>
<dbReference type="PANTHER" id="PTHR11878">
    <property type="entry name" value="SODIUM/CALCIUM EXCHANGER"/>
    <property type="match status" value="1"/>
</dbReference>
<dbReference type="GO" id="GO:0046872">
    <property type="term" value="F:metal ion binding"/>
    <property type="evidence" value="ECO:0007669"/>
    <property type="project" value="UniProtKB-KW"/>
</dbReference>
<dbReference type="GO" id="GO:0098703">
    <property type="term" value="P:calcium ion import across plasma membrane"/>
    <property type="evidence" value="ECO:0007669"/>
    <property type="project" value="TreeGrafter"/>
</dbReference>
<keyword evidence="10" id="KW-0112">Calmodulin-binding</keyword>
<dbReference type="SMART" id="SM00237">
    <property type="entry name" value="Calx_beta"/>
    <property type="match status" value="2"/>
</dbReference>
<evidence type="ECO:0000256" key="7">
    <source>
        <dbReference type="ARBA" id="ARBA00022729"/>
    </source>
</evidence>
<keyword evidence="14 18" id="KW-0472">Membrane</keyword>
<dbReference type="Gene3D" id="2.60.40.2030">
    <property type="match status" value="2"/>
</dbReference>
<evidence type="ECO:0000256" key="2">
    <source>
        <dbReference type="ARBA" id="ARBA00007489"/>
    </source>
</evidence>
<comment type="catalytic activity">
    <reaction evidence="17">
        <text>Ca(2+)(in) + 3 Na(+)(out) = Ca(2+)(out) + 3 Na(+)(in)</text>
        <dbReference type="Rhea" id="RHEA:69955"/>
        <dbReference type="ChEBI" id="CHEBI:29101"/>
        <dbReference type="ChEBI" id="CHEBI:29108"/>
    </reaction>
</comment>
<organism evidence="20 21">
    <name type="scientific">Symbiodinium pilosum</name>
    <name type="common">Dinoflagellate</name>
    <dbReference type="NCBI Taxonomy" id="2952"/>
    <lineage>
        <taxon>Eukaryota</taxon>
        <taxon>Sar</taxon>
        <taxon>Alveolata</taxon>
        <taxon>Dinophyceae</taxon>
        <taxon>Suessiales</taxon>
        <taxon>Symbiodiniaceae</taxon>
        <taxon>Symbiodinium</taxon>
    </lineage>
</organism>
<dbReference type="PRINTS" id="PR01259">
    <property type="entry name" value="NACAEXCHNGR"/>
</dbReference>
<dbReference type="OrthoDB" id="420409at2759"/>
<feature type="transmembrane region" description="Helical" evidence="18">
    <location>
        <begin position="179"/>
        <end position="199"/>
    </location>
</feature>
<evidence type="ECO:0000256" key="1">
    <source>
        <dbReference type="ARBA" id="ARBA00004651"/>
    </source>
</evidence>
<keyword evidence="4" id="KW-1003">Cell membrane</keyword>
<keyword evidence="12" id="KW-0915">Sodium</keyword>
<evidence type="ECO:0000256" key="11">
    <source>
        <dbReference type="ARBA" id="ARBA00022989"/>
    </source>
</evidence>
<keyword evidence="5 18" id="KW-0812">Transmembrane</keyword>
<keyword evidence="15" id="KW-0325">Glycoprotein</keyword>
<keyword evidence="11 18" id="KW-1133">Transmembrane helix</keyword>
<proteinExistence type="inferred from homology"/>
<keyword evidence="9" id="KW-0106">Calcium</keyword>
<evidence type="ECO:0000256" key="4">
    <source>
        <dbReference type="ARBA" id="ARBA00022475"/>
    </source>
</evidence>
<evidence type="ECO:0000256" key="14">
    <source>
        <dbReference type="ARBA" id="ARBA00023136"/>
    </source>
</evidence>
<feature type="transmembrane region" description="Helical" evidence="18">
    <location>
        <begin position="774"/>
        <end position="794"/>
    </location>
</feature>
<dbReference type="Proteomes" id="UP000649617">
    <property type="component" value="Unassembled WGS sequence"/>
</dbReference>
<dbReference type="Pfam" id="PF03160">
    <property type="entry name" value="Calx-beta"/>
    <property type="match status" value="1"/>
</dbReference>
<keyword evidence="6" id="KW-0479">Metal-binding</keyword>
<dbReference type="InterPro" id="IPR051171">
    <property type="entry name" value="CaCA"/>
</dbReference>
<dbReference type="InterPro" id="IPR044880">
    <property type="entry name" value="NCX_ion-bd_dom_sf"/>
</dbReference>
<dbReference type="EMBL" id="CAJNIZ010021180">
    <property type="protein sequence ID" value="CAE7449262.1"/>
    <property type="molecule type" value="Genomic_DNA"/>
</dbReference>
<comment type="similarity">
    <text evidence="2">Belongs to the Ca(2+):cation antiporter (CaCA) (TC 2.A.19) family. SLC8 subfamily.</text>
</comment>
<evidence type="ECO:0000256" key="15">
    <source>
        <dbReference type="ARBA" id="ARBA00023180"/>
    </source>
</evidence>
<gene>
    <name evidence="20" type="primary">Slc8a2</name>
    <name evidence="20" type="ORF">SPIL2461_LOCUS10988</name>
</gene>
<comment type="caution">
    <text evidence="20">The sequence shown here is derived from an EMBL/GenBank/DDBJ whole genome shotgun (WGS) entry which is preliminary data.</text>
</comment>
<reference evidence="20" key="1">
    <citation type="submission" date="2021-02" db="EMBL/GenBank/DDBJ databases">
        <authorList>
            <person name="Dougan E. K."/>
            <person name="Rhodes N."/>
            <person name="Thang M."/>
            <person name="Chan C."/>
        </authorList>
    </citation>
    <scope>NUCLEOTIDE SEQUENCE</scope>
</reference>
<feature type="transmembrane region" description="Helical" evidence="18">
    <location>
        <begin position="150"/>
        <end position="173"/>
    </location>
</feature>
<keyword evidence="7" id="KW-0732">Signal</keyword>
<keyword evidence="8" id="KW-0677">Repeat</keyword>
<evidence type="ECO:0000256" key="3">
    <source>
        <dbReference type="ARBA" id="ARBA00022448"/>
    </source>
</evidence>
<dbReference type="GO" id="GO:0005886">
    <property type="term" value="C:plasma membrane"/>
    <property type="evidence" value="ECO:0007669"/>
    <property type="project" value="UniProtKB-SubCell"/>
</dbReference>
<dbReference type="GO" id="GO:0005516">
    <property type="term" value="F:calmodulin binding"/>
    <property type="evidence" value="ECO:0007669"/>
    <property type="project" value="UniProtKB-KW"/>
</dbReference>
<name>A0A812RN83_SYMPI</name>
<dbReference type="Pfam" id="PF01699">
    <property type="entry name" value="Na_Ca_ex"/>
    <property type="match status" value="2"/>
</dbReference>
<protein>
    <submittedName>
        <fullName evidence="20">Slc8a2 protein</fullName>
    </submittedName>
</protein>
<feature type="transmembrane region" description="Helical" evidence="18">
    <location>
        <begin position="113"/>
        <end position="138"/>
    </location>
</feature>
<evidence type="ECO:0000256" key="5">
    <source>
        <dbReference type="ARBA" id="ARBA00022692"/>
    </source>
</evidence>
<feature type="transmembrane region" description="Helical" evidence="18">
    <location>
        <begin position="630"/>
        <end position="652"/>
    </location>
</feature>
<dbReference type="PANTHER" id="PTHR11878:SF65">
    <property type="entry name" value="NA_CA-EXCHANGE PROTEIN, ISOFORM G"/>
    <property type="match status" value="1"/>
</dbReference>
<feature type="domain" description="Calx-beta" evidence="19">
    <location>
        <begin position="299"/>
        <end position="398"/>
    </location>
</feature>
<feature type="domain" description="Calx-beta" evidence="19">
    <location>
        <begin position="422"/>
        <end position="523"/>
    </location>
</feature>
<evidence type="ECO:0000256" key="18">
    <source>
        <dbReference type="SAM" id="Phobius"/>
    </source>
</evidence>
<evidence type="ECO:0000256" key="9">
    <source>
        <dbReference type="ARBA" id="ARBA00022837"/>
    </source>
</evidence>
<evidence type="ECO:0000256" key="13">
    <source>
        <dbReference type="ARBA" id="ARBA00023065"/>
    </source>
</evidence>
<keyword evidence="13" id="KW-0406">Ion transport</keyword>
<keyword evidence="3" id="KW-0813">Transport</keyword>
<dbReference type="InterPro" id="IPR004837">
    <property type="entry name" value="NaCa_Exmemb"/>
</dbReference>
<dbReference type="InterPro" id="IPR004836">
    <property type="entry name" value="Na_Ca_Ex"/>
</dbReference>
<dbReference type="InterPro" id="IPR038081">
    <property type="entry name" value="CalX-like_sf"/>
</dbReference>
<evidence type="ECO:0000256" key="10">
    <source>
        <dbReference type="ARBA" id="ARBA00022860"/>
    </source>
</evidence>
<evidence type="ECO:0000256" key="17">
    <source>
        <dbReference type="ARBA" id="ARBA00033667"/>
    </source>
</evidence>
<evidence type="ECO:0000256" key="16">
    <source>
        <dbReference type="ARBA" id="ARBA00023201"/>
    </source>
</evidence>